<name>A0A655G0A0_MYCTX</name>
<evidence type="ECO:0000313" key="3">
    <source>
        <dbReference type="Proteomes" id="UP000039217"/>
    </source>
</evidence>
<evidence type="ECO:0000256" key="1">
    <source>
        <dbReference type="SAM" id="Phobius"/>
    </source>
</evidence>
<keyword evidence="1" id="KW-0472">Membrane</keyword>
<dbReference type="AlphaFoldDB" id="A0A655G0A0"/>
<sequence>MPQIVIFLMSVTAAPVLAASCEIARLWSSRVSAENRSRGMSGALVIAISALVLAGLPVTPTRTSSAATALRALP</sequence>
<gene>
    <name evidence="2" type="ORF">ERS007661_04514</name>
</gene>
<keyword evidence="1" id="KW-0812">Transmembrane</keyword>
<keyword evidence="1" id="KW-1133">Transmembrane helix</keyword>
<protein>
    <submittedName>
        <fullName evidence="2">Uncharacterized protein</fullName>
    </submittedName>
</protein>
<reference evidence="2 3" key="1">
    <citation type="submission" date="2015-03" db="EMBL/GenBank/DDBJ databases">
        <authorList>
            <consortium name="Pathogen Informatics"/>
        </authorList>
    </citation>
    <scope>NUCLEOTIDE SEQUENCE [LARGE SCALE GENOMIC DNA]</scope>
    <source>
        <strain evidence="2 3">D00501624</strain>
    </source>
</reference>
<proteinExistence type="predicted"/>
<feature type="transmembrane region" description="Helical" evidence="1">
    <location>
        <begin position="42"/>
        <end position="59"/>
    </location>
</feature>
<dbReference type="EMBL" id="CQQC01002792">
    <property type="protein sequence ID" value="CNX18891.1"/>
    <property type="molecule type" value="Genomic_DNA"/>
</dbReference>
<organism evidence="2 3">
    <name type="scientific">Mycobacterium tuberculosis</name>
    <dbReference type="NCBI Taxonomy" id="1773"/>
    <lineage>
        <taxon>Bacteria</taxon>
        <taxon>Bacillati</taxon>
        <taxon>Actinomycetota</taxon>
        <taxon>Actinomycetes</taxon>
        <taxon>Mycobacteriales</taxon>
        <taxon>Mycobacteriaceae</taxon>
        <taxon>Mycobacterium</taxon>
        <taxon>Mycobacterium tuberculosis complex</taxon>
    </lineage>
</organism>
<dbReference type="Proteomes" id="UP000039217">
    <property type="component" value="Unassembled WGS sequence"/>
</dbReference>
<accession>A0A655G0A0</accession>
<evidence type="ECO:0000313" key="2">
    <source>
        <dbReference type="EMBL" id="CNX18891.1"/>
    </source>
</evidence>